<gene>
    <name evidence="1" type="ORF">L917_10203</name>
</gene>
<evidence type="ECO:0000313" key="1">
    <source>
        <dbReference type="EMBL" id="ETL91230.1"/>
    </source>
</evidence>
<proteinExistence type="predicted"/>
<reference evidence="1" key="1">
    <citation type="submission" date="2013-11" db="EMBL/GenBank/DDBJ databases">
        <title>The Genome Sequence of Phytophthora parasitica CHvinca01.</title>
        <authorList>
            <consortium name="The Broad Institute Genomics Platform"/>
            <person name="Russ C."/>
            <person name="Tyler B."/>
            <person name="Panabieres F."/>
            <person name="Shan W."/>
            <person name="Tripathy S."/>
            <person name="Grunwald N."/>
            <person name="Machado M."/>
            <person name="Johnson C.S."/>
            <person name="Arredondo F."/>
            <person name="Hong C."/>
            <person name="Coffey M."/>
            <person name="Young S.K."/>
            <person name="Zeng Q."/>
            <person name="Gargeya S."/>
            <person name="Fitzgerald M."/>
            <person name="Abouelleil A."/>
            <person name="Alvarado L."/>
            <person name="Chapman S.B."/>
            <person name="Gainer-Dewar J."/>
            <person name="Goldberg J."/>
            <person name="Griggs A."/>
            <person name="Gujja S."/>
            <person name="Hansen M."/>
            <person name="Howarth C."/>
            <person name="Imamovic A."/>
            <person name="Ireland A."/>
            <person name="Larimer J."/>
            <person name="McCowan C."/>
            <person name="Murphy C."/>
            <person name="Pearson M."/>
            <person name="Poon T.W."/>
            <person name="Priest M."/>
            <person name="Roberts A."/>
            <person name="Saif S."/>
            <person name="Shea T."/>
            <person name="Sykes S."/>
            <person name="Wortman J."/>
            <person name="Nusbaum C."/>
            <person name="Birren B."/>
        </authorList>
    </citation>
    <scope>NUCLEOTIDE SEQUENCE [LARGE SCALE GENOMIC DNA]</scope>
    <source>
        <strain evidence="1">CHvinca01</strain>
    </source>
</reference>
<accession>W2L3N9</accession>
<sequence length="48" mass="5509">MWYLCSLEFGDSFLGLNLNFDKVGCNFCVVKHCDPTPILEYRSSALDF</sequence>
<name>W2L3N9_PHYNI</name>
<organism evidence="1">
    <name type="scientific">Phytophthora nicotianae</name>
    <name type="common">Potato buckeye rot agent</name>
    <name type="synonym">Phytophthora parasitica</name>
    <dbReference type="NCBI Taxonomy" id="4792"/>
    <lineage>
        <taxon>Eukaryota</taxon>
        <taxon>Sar</taxon>
        <taxon>Stramenopiles</taxon>
        <taxon>Oomycota</taxon>
        <taxon>Peronosporomycetes</taxon>
        <taxon>Peronosporales</taxon>
        <taxon>Peronosporaceae</taxon>
        <taxon>Phytophthora</taxon>
    </lineage>
</organism>
<protein>
    <submittedName>
        <fullName evidence="1">Uncharacterized protein</fullName>
    </submittedName>
</protein>
<dbReference type="Proteomes" id="UP000054423">
    <property type="component" value="Unassembled WGS sequence"/>
</dbReference>
<dbReference type="AlphaFoldDB" id="W2L3N9"/>
<dbReference type="EMBL" id="KI680125">
    <property type="protein sequence ID" value="ETL91230.1"/>
    <property type="molecule type" value="Genomic_DNA"/>
</dbReference>